<evidence type="ECO:0000313" key="1">
    <source>
        <dbReference type="EMBL" id="OIQ93553.1"/>
    </source>
</evidence>
<proteinExistence type="predicted"/>
<comment type="caution">
    <text evidence="1">The sequence shown here is derived from an EMBL/GenBank/DDBJ whole genome shotgun (WGS) entry which is preliminary data.</text>
</comment>
<sequence>MKNTKTFKTTGLMAALSLTTLLAACGGGGGGGSTSTSSGTPSLAPTAALFINGASVSSTTNTVTSLDQLLVKASTNFQWSFTATLPNGQPDTSIPIVQGGTFQAISSLPGTEPTITAELPASGTTFDLLAPPGDTVKLTLTDASTGTVVANYVFNVNSALAGTWSKMSYTQASGTYDVGNCSFTVSSSGVFSGSCASSNIAGETFTLTGRQGWANVTLVGSNGWTFTSSSINAATLSGNLGSAGSWTASR</sequence>
<dbReference type="AlphaFoldDB" id="A0A1J5RCP6"/>
<gene>
    <name evidence="1" type="ORF">GALL_245130</name>
</gene>
<reference evidence="1" key="1">
    <citation type="submission" date="2016-10" db="EMBL/GenBank/DDBJ databases">
        <title>Sequence of Gallionella enrichment culture.</title>
        <authorList>
            <person name="Poehlein A."/>
            <person name="Muehling M."/>
            <person name="Daniel R."/>
        </authorList>
    </citation>
    <scope>NUCLEOTIDE SEQUENCE</scope>
</reference>
<name>A0A1J5RCP6_9ZZZZ</name>
<protein>
    <submittedName>
        <fullName evidence="1">Uncharacterized protein</fullName>
    </submittedName>
</protein>
<dbReference type="EMBL" id="MLJW01000205">
    <property type="protein sequence ID" value="OIQ93553.1"/>
    <property type="molecule type" value="Genomic_DNA"/>
</dbReference>
<accession>A0A1J5RCP6</accession>
<dbReference type="PROSITE" id="PS51257">
    <property type="entry name" value="PROKAR_LIPOPROTEIN"/>
    <property type="match status" value="1"/>
</dbReference>
<organism evidence="1">
    <name type="scientific">mine drainage metagenome</name>
    <dbReference type="NCBI Taxonomy" id="410659"/>
    <lineage>
        <taxon>unclassified sequences</taxon>
        <taxon>metagenomes</taxon>
        <taxon>ecological metagenomes</taxon>
    </lineage>
</organism>